<evidence type="ECO:0000313" key="2">
    <source>
        <dbReference type="Proteomes" id="UP000887116"/>
    </source>
</evidence>
<proteinExistence type="predicted"/>
<comment type="caution">
    <text evidence="1">The sequence shown here is derived from an EMBL/GenBank/DDBJ whole genome shotgun (WGS) entry which is preliminary data.</text>
</comment>
<evidence type="ECO:0000313" key="1">
    <source>
        <dbReference type="EMBL" id="GFQ97957.1"/>
    </source>
</evidence>
<organism evidence="1 2">
    <name type="scientific">Trichonephila clavata</name>
    <name type="common">Joro spider</name>
    <name type="synonym">Nephila clavata</name>
    <dbReference type="NCBI Taxonomy" id="2740835"/>
    <lineage>
        <taxon>Eukaryota</taxon>
        <taxon>Metazoa</taxon>
        <taxon>Ecdysozoa</taxon>
        <taxon>Arthropoda</taxon>
        <taxon>Chelicerata</taxon>
        <taxon>Arachnida</taxon>
        <taxon>Araneae</taxon>
        <taxon>Araneomorphae</taxon>
        <taxon>Entelegynae</taxon>
        <taxon>Araneoidea</taxon>
        <taxon>Nephilidae</taxon>
        <taxon>Trichonephila</taxon>
    </lineage>
</organism>
<accession>A0A8X6G7K1</accession>
<name>A0A8X6G7K1_TRICU</name>
<dbReference type="Proteomes" id="UP000887116">
    <property type="component" value="Unassembled WGS sequence"/>
</dbReference>
<sequence length="127" mass="14779">MQINLNPNEYFRLQEWIHFSLLDTFGSLLGLGATPKSFAKPVRLRTHIVSIRIVTILRLFEFKQMREESTCAITENYRFPMWWCFKIASVKSCANFNVGKSLVFDRLKPTLNIVENTSLKFSVRAAM</sequence>
<reference evidence="1" key="1">
    <citation type="submission" date="2020-07" db="EMBL/GenBank/DDBJ databases">
        <title>Multicomponent nature underlies the extraordinary mechanical properties of spider dragline silk.</title>
        <authorList>
            <person name="Kono N."/>
            <person name="Nakamura H."/>
            <person name="Mori M."/>
            <person name="Yoshida Y."/>
            <person name="Ohtoshi R."/>
            <person name="Malay A.D."/>
            <person name="Moran D.A.P."/>
            <person name="Tomita M."/>
            <person name="Numata K."/>
            <person name="Arakawa K."/>
        </authorList>
    </citation>
    <scope>NUCLEOTIDE SEQUENCE</scope>
</reference>
<dbReference type="AlphaFoldDB" id="A0A8X6G7K1"/>
<keyword evidence="2" id="KW-1185">Reference proteome</keyword>
<protein>
    <submittedName>
        <fullName evidence="1">Uncharacterized protein</fullName>
    </submittedName>
</protein>
<gene>
    <name evidence="1" type="ORF">TNCT_601191</name>
</gene>
<dbReference type="EMBL" id="BMAO01034636">
    <property type="protein sequence ID" value="GFQ97957.1"/>
    <property type="molecule type" value="Genomic_DNA"/>
</dbReference>